<dbReference type="PANTHER" id="PTHR15663:SF6">
    <property type="entry name" value="COMM DOMAIN-CONTAINING PROTEIN-RELATED"/>
    <property type="match status" value="1"/>
</dbReference>
<evidence type="ECO:0008006" key="3">
    <source>
        <dbReference type="Google" id="ProtNLM"/>
    </source>
</evidence>
<dbReference type="InterPro" id="IPR037360">
    <property type="entry name" value="COMMD9"/>
</dbReference>
<dbReference type="Proteomes" id="UP000807159">
    <property type="component" value="Chromosome 8"/>
</dbReference>
<evidence type="ECO:0000313" key="2">
    <source>
        <dbReference type="Proteomes" id="UP000807159"/>
    </source>
</evidence>
<reference evidence="1" key="1">
    <citation type="journal article" date="2021" name="J. Hered.">
        <title>Genome Assembly of Salicaceae Populus deltoides (Eastern Cottonwood) I-69 Based on Nanopore Sequencing and Hi-C Technologies.</title>
        <authorList>
            <person name="Bai S."/>
            <person name="Wu H."/>
            <person name="Zhang J."/>
            <person name="Pan Z."/>
            <person name="Zhao W."/>
            <person name="Li Z."/>
            <person name="Tong C."/>
        </authorList>
    </citation>
    <scope>NUCLEOTIDE SEQUENCE</scope>
    <source>
        <tissue evidence="1">Leaf</tissue>
    </source>
</reference>
<proteinExistence type="predicted"/>
<dbReference type="EMBL" id="JACEGQ020000008">
    <property type="protein sequence ID" value="KAH8501956.1"/>
    <property type="molecule type" value="Genomic_DNA"/>
</dbReference>
<protein>
    <recommendedName>
        <fullName evidence="3">Protein FAR1-RELATED SEQUENCE</fullName>
    </recommendedName>
</protein>
<name>A0A8T2YA57_POPDE</name>
<sequence length="309" mass="34061">MDGEVVDVEVREGNNHLAVIADPNETEKQNTTGNYTEAAFVEEHNHSLGTPGKVLRPRRHFAGATKNMAETLDATNDVYVSTDGSHVPHEPNHVRNAFPVEPNNLVRNVAPLPATYFRAPAISNLKEGGTKIASVKKSVAKVTPYRSHFSGNSQEENNKKTPTAPHEMIPSLWPWQDAMPPRFNLNDGGVPCADLNQPSMAPVSIHRDGGPTDNSVVLTYFKSMTWVIENKTLTPAGKVAVINLKLQDYGKNPSGETEVQFRLTKVTLEPMLRSMAYISQQLSTPANRVAVINLKVQNQILLFLYVKTC</sequence>
<keyword evidence="2" id="KW-1185">Reference proteome</keyword>
<gene>
    <name evidence="1" type="ORF">H0E87_016644</name>
</gene>
<comment type="caution">
    <text evidence="1">The sequence shown here is derived from an EMBL/GenBank/DDBJ whole genome shotgun (WGS) entry which is preliminary data.</text>
</comment>
<accession>A0A8T2YA57</accession>
<evidence type="ECO:0000313" key="1">
    <source>
        <dbReference type="EMBL" id="KAH8501956.1"/>
    </source>
</evidence>
<dbReference type="PANTHER" id="PTHR15663">
    <property type="entry name" value="COMM DOMAIN-CONTAINING PROTEIN 9"/>
    <property type="match status" value="1"/>
</dbReference>
<dbReference type="AlphaFoldDB" id="A0A8T2YA57"/>
<organism evidence="1 2">
    <name type="scientific">Populus deltoides</name>
    <name type="common">Eastern poplar</name>
    <name type="synonym">Eastern cottonwood</name>
    <dbReference type="NCBI Taxonomy" id="3696"/>
    <lineage>
        <taxon>Eukaryota</taxon>
        <taxon>Viridiplantae</taxon>
        <taxon>Streptophyta</taxon>
        <taxon>Embryophyta</taxon>
        <taxon>Tracheophyta</taxon>
        <taxon>Spermatophyta</taxon>
        <taxon>Magnoliopsida</taxon>
        <taxon>eudicotyledons</taxon>
        <taxon>Gunneridae</taxon>
        <taxon>Pentapetalae</taxon>
        <taxon>rosids</taxon>
        <taxon>fabids</taxon>
        <taxon>Malpighiales</taxon>
        <taxon>Salicaceae</taxon>
        <taxon>Saliceae</taxon>
        <taxon>Populus</taxon>
    </lineage>
</organism>